<dbReference type="SUPFAM" id="SSF47979">
    <property type="entry name" value="Iron-dependent repressor protein, dimerization domain"/>
    <property type="match status" value="1"/>
</dbReference>
<reference evidence="7" key="1">
    <citation type="journal article" date="2019" name="Int. J. Syst. Evol. Microbiol.">
        <title>The Global Catalogue of Microorganisms (GCM) 10K type strain sequencing project: providing services to taxonomists for standard genome sequencing and annotation.</title>
        <authorList>
            <consortium name="The Broad Institute Genomics Platform"/>
            <consortium name="The Broad Institute Genome Sequencing Center for Infectious Disease"/>
            <person name="Wu L."/>
            <person name="Ma J."/>
        </authorList>
    </citation>
    <scope>NUCLEOTIDE SEQUENCE [LARGE SCALE GENOMIC DNA]</scope>
    <source>
        <strain evidence="7">JCM 1407</strain>
    </source>
</reference>
<evidence type="ECO:0000256" key="2">
    <source>
        <dbReference type="ARBA" id="ARBA00023015"/>
    </source>
</evidence>
<organism evidence="6 7">
    <name type="scientific">Clostridium oceanicum</name>
    <dbReference type="NCBI Taxonomy" id="1543"/>
    <lineage>
        <taxon>Bacteria</taxon>
        <taxon>Bacillati</taxon>
        <taxon>Bacillota</taxon>
        <taxon>Clostridia</taxon>
        <taxon>Eubacteriales</taxon>
        <taxon>Clostridiaceae</taxon>
        <taxon>Clostridium</taxon>
    </lineage>
</organism>
<evidence type="ECO:0000256" key="1">
    <source>
        <dbReference type="ARBA" id="ARBA00007871"/>
    </source>
</evidence>
<dbReference type="InterPro" id="IPR036421">
    <property type="entry name" value="Fe_dep_repressor_sf"/>
</dbReference>
<gene>
    <name evidence="6" type="ORF">GCM10008906_03120</name>
</gene>
<keyword evidence="3" id="KW-0238">DNA-binding</keyword>
<dbReference type="Pfam" id="PF02742">
    <property type="entry name" value="Fe_dep_repr_C"/>
    <property type="match status" value="1"/>
</dbReference>
<dbReference type="InterPro" id="IPR022689">
    <property type="entry name" value="Iron_dep_repressor"/>
</dbReference>
<keyword evidence="2" id="KW-0805">Transcription regulation</keyword>
<dbReference type="InterPro" id="IPR036390">
    <property type="entry name" value="WH_DNA-bd_sf"/>
</dbReference>
<evidence type="ECO:0000313" key="7">
    <source>
        <dbReference type="Proteomes" id="UP001501510"/>
    </source>
</evidence>
<name>A0ABP3UFQ0_9CLOT</name>
<dbReference type="Gene3D" id="1.10.60.10">
    <property type="entry name" value="Iron dependent repressor, metal binding and dimerisation domain"/>
    <property type="match status" value="1"/>
</dbReference>
<dbReference type="SMART" id="SM00529">
    <property type="entry name" value="HTH_DTXR"/>
    <property type="match status" value="1"/>
</dbReference>
<proteinExistence type="inferred from homology"/>
<keyword evidence="4" id="KW-0804">Transcription</keyword>
<dbReference type="InterPro" id="IPR050536">
    <property type="entry name" value="DtxR_MntR_Metal-Reg"/>
</dbReference>
<dbReference type="InterPro" id="IPR001367">
    <property type="entry name" value="Fe_dep_repressor"/>
</dbReference>
<dbReference type="EMBL" id="BAAACG010000001">
    <property type="protein sequence ID" value="GAA0732900.1"/>
    <property type="molecule type" value="Genomic_DNA"/>
</dbReference>
<dbReference type="PROSITE" id="PS50944">
    <property type="entry name" value="HTH_DTXR"/>
    <property type="match status" value="1"/>
</dbReference>
<dbReference type="Gene3D" id="1.10.10.10">
    <property type="entry name" value="Winged helix-like DNA-binding domain superfamily/Winged helix DNA-binding domain"/>
    <property type="match status" value="1"/>
</dbReference>
<dbReference type="PANTHER" id="PTHR33238:SF7">
    <property type="entry name" value="IRON-DEPENDENT TRANSCRIPTIONAL REGULATOR"/>
    <property type="match status" value="1"/>
</dbReference>
<evidence type="ECO:0000313" key="6">
    <source>
        <dbReference type="EMBL" id="GAA0732900.1"/>
    </source>
</evidence>
<dbReference type="RefSeq" id="WP_343758144.1">
    <property type="nucleotide sequence ID" value="NZ_BAAACG010000001.1"/>
</dbReference>
<sequence length="125" mass="14530">MNNNESMEMYLETIYILERDYNHAHGVEIAKRLGVSKPSVTKAMNLLKEKGLINKEHYGTITLTKEGREISKKIYNNHKLISMFLQKSLNLDFDEASENACRIEHIISDKMLNAIKQYLDLPKCR</sequence>
<dbReference type="SUPFAM" id="SSF46785">
    <property type="entry name" value="Winged helix' DNA-binding domain"/>
    <property type="match status" value="1"/>
</dbReference>
<accession>A0ABP3UFQ0</accession>
<dbReference type="Pfam" id="PF01325">
    <property type="entry name" value="Fe_dep_repress"/>
    <property type="match status" value="1"/>
</dbReference>
<dbReference type="InterPro" id="IPR036388">
    <property type="entry name" value="WH-like_DNA-bd_sf"/>
</dbReference>
<evidence type="ECO:0000259" key="5">
    <source>
        <dbReference type="PROSITE" id="PS50944"/>
    </source>
</evidence>
<comment type="caution">
    <text evidence="6">The sequence shown here is derived from an EMBL/GenBank/DDBJ whole genome shotgun (WGS) entry which is preliminary data.</text>
</comment>
<comment type="similarity">
    <text evidence="1">Belongs to the DtxR/MntR family.</text>
</comment>
<evidence type="ECO:0000256" key="4">
    <source>
        <dbReference type="ARBA" id="ARBA00023163"/>
    </source>
</evidence>
<evidence type="ECO:0000256" key="3">
    <source>
        <dbReference type="ARBA" id="ARBA00023125"/>
    </source>
</evidence>
<dbReference type="PANTHER" id="PTHR33238">
    <property type="entry name" value="IRON (METAL) DEPENDENT REPRESSOR, DTXR FAMILY"/>
    <property type="match status" value="1"/>
</dbReference>
<feature type="domain" description="HTH dtxR-type" evidence="5">
    <location>
        <begin position="1"/>
        <end position="64"/>
    </location>
</feature>
<dbReference type="InterPro" id="IPR022687">
    <property type="entry name" value="HTH_DTXR"/>
</dbReference>
<keyword evidence="7" id="KW-1185">Reference proteome</keyword>
<dbReference type="Proteomes" id="UP001501510">
    <property type="component" value="Unassembled WGS sequence"/>
</dbReference>
<protein>
    <submittedName>
        <fullName evidence="6">Metal-dependent transcriptional regulator</fullName>
    </submittedName>
</protein>